<reference evidence="1" key="1">
    <citation type="submission" date="2021-06" db="EMBL/GenBank/DDBJ databases">
        <title>Paracoccus bacterium XHP0099 sp. nov., isolated from the surface waters of the Yellow Sea.</title>
        <authorList>
            <person name="Xue H."/>
            <person name="Zhang D."/>
        </authorList>
    </citation>
    <scope>NUCLEOTIDE SEQUENCE</scope>
    <source>
        <strain evidence="1">XHP0099</strain>
    </source>
</reference>
<sequence length="47" mass="5334">MTPRVQDSIAEILESMVLRLDTAMAGLQHHWDMPGCDLPFSDRPSQH</sequence>
<evidence type="ECO:0000313" key="2">
    <source>
        <dbReference type="Proteomes" id="UP001166191"/>
    </source>
</evidence>
<dbReference type="EMBL" id="JAHKNG010000042">
    <property type="protein sequence ID" value="MBU3031840.1"/>
    <property type="molecule type" value="Genomic_DNA"/>
</dbReference>
<proteinExistence type="predicted"/>
<dbReference type="RefSeq" id="WP_216034461.1">
    <property type="nucleotide sequence ID" value="NZ_JAHKNG010000042.1"/>
</dbReference>
<organism evidence="1 2">
    <name type="scientific">Paracoccus marinaquae</name>
    <dbReference type="NCBI Taxonomy" id="2841926"/>
    <lineage>
        <taxon>Bacteria</taxon>
        <taxon>Pseudomonadati</taxon>
        <taxon>Pseudomonadota</taxon>
        <taxon>Alphaproteobacteria</taxon>
        <taxon>Rhodobacterales</taxon>
        <taxon>Paracoccaceae</taxon>
        <taxon>Paracoccus</taxon>
    </lineage>
</organism>
<protein>
    <submittedName>
        <fullName evidence="1">Uncharacterized protein</fullName>
    </submittedName>
</protein>
<gene>
    <name evidence="1" type="ORF">KNW02_17175</name>
</gene>
<dbReference type="Proteomes" id="UP001166191">
    <property type="component" value="Unassembled WGS sequence"/>
</dbReference>
<comment type="caution">
    <text evidence="1">The sequence shown here is derived from an EMBL/GenBank/DDBJ whole genome shotgun (WGS) entry which is preliminary data.</text>
</comment>
<evidence type="ECO:0000313" key="1">
    <source>
        <dbReference type="EMBL" id="MBU3031840.1"/>
    </source>
</evidence>
<keyword evidence="2" id="KW-1185">Reference proteome</keyword>
<name>A0ABS6AQD3_9RHOB</name>
<accession>A0ABS6AQD3</accession>